<feature type="signal peptide" evidence="1">
    <location>
        <begin position="1"/>
        <end position="22"/>
    </location>
</feature>
<evidence type="ECO:0000313" key="2">
    <source>
        <dbReference type="EMBL" id="RHG68222.1"/>
    </source>
</evidence>
<keyword evidence="1" id="KW-0732">Signal</keyword>
<dbReference type="AlphaFoldDB" id="A0A3R6I090"/>
<feature type="chain" id="PRO_5043188108" description="Substrate import-associated zinc metallohydrolase lipoprotein" evidence="1">
    <location>
        <begin position="23"/>
        <end position="298"/>
    </location>
</feature>
<evidence type="ECO:0000313" key="3">
    <source>
        <dbReference type="Proteomes" id="UP000286501"/>
    </source>
</evidence>
<dbReference type="Pfam" id="PF15890">
    <property type="entry name" value="Peptidase_Mx1"/>
    <property type="match status" value="1"/>
</dbReference>
<dbReference type="RefSeq" id="WP_118200285.1">
    <property type="nucleotide sequence ID" value="NZ_QRIE01000006.1"/>
</dbReference>
<evidence type="ECO:0000256" key="1">
    <source>
        <dbReference type="SAM" id="SignalP"/>
    </source>
</evidence>
<accession>A0A3R6I090</accession>
<dbReference type="PROSITE" id="PS51257">
    <property type="entry name" value="PROKAR_LIPOPROTEIN"/>
    <property type="match status" value="1"/>
</dbReference>
<protein>
    <recommendedName>
        <fullName evidence="4">Substrate import-associated zinc metallohydrolase lipoprotein</fullName>
    </recommendedName>
</protein>
<dbReference type="Proteomes" id="UP000286501">
    <property type="component" value="Unassembled WGS sequence"/>
</dbReference>
<comment type="caution">
    <text evidence="2">The sequence shown here is derived from an EMBL/GenBank/DDBJ whole genome shotgun (WGS) entry which is preliminary data.</text>
</comment>
<dbReference type="InterPro" id="IPR030890">
    <property type="entry name" value="LP_HExxH_w_TonB"/>
</dbReference>
<dbReference type="EMBL" id="QRIN01000008">
    <property type="protein sequence ID" value="RHG68222.1"/>
    <property type="molecule type" value="Genomic_DNA"/>
</dbReference>
<sequence>MKHNIYMLMLALVMGLGFVSCSDNDPDGPTIFPVTSPERDQLDMWLQKNYTSPYNIDFKYKMEDIESDYQYTLTPADSAKSAKLAIIIKYLWLDSYAEVLGPDFVKHNVPRVIHLIGSPAYNSNGTIVLGTAEGGLKVTLYMVNNLTDAMLESYASMTQYYFHTMHHEFTHILNQKKPYDTSYNKITESGYVSGNWYQIPDSVAHGKGFVTPYAMSEGLEDFAEMLSTYITYTPEQWQAILDDAQKVGGDEAVSALNQKLNIVRNYMLDSWDVDIDVLRAAILRRGKELSSLDLEHLK</sequence>
<name>A0A3R6I090_9BACT</name>
<dbReference type="NCBIfam" id="TIGR04549">
    <property type="entry name" value="LP_HExxH_w_tonB"/>
    <property type="match status" value="1"/>
</dbReference>
<dbReference type="Gene3D" id="3.40.390.70">
    <property type="match status" value="1"/>
</dbReference>
<reference evidence="2 3" key="1">
    <citation type="submission" date="2018-08" db="EMBL/GenBank/DDBJ databases">
        <title>A genome reference for cultivated species of the human gut microbiota.</title>
        <authorList>
            <person name="Zou Y."/>
            <person name="Xue W."/>
            <person name="Luo G."/>
        </authorList>
    </citation>
    <scope>NUCLEOTIDE SEQUENCE [LARGE SCALE GENOMIC DNA]</scope>
    <source>
        <strain evidence="2 3">AM22-1</strain>
    </source>
</reference>
<organism evidence="2 3">
    <name type="scientific">Segatella copri</name>
    <dbReference type="NCBI Taxonomy" id="165179"/>
    <lineage>
        <taxon>Bacteria</taxon>
        <taxon>Pseudomonadati</taxon>
        <taxon>Bacteroidota</taxon>
        <taxon>Bacteroidia</taxon>
        <taxon>Bacteroidales</taxon>
        <taxon>Prevotellaceae</taxon>
        <taxon>Segatella</taxon>
    </lineage>
</organism>
<proteinExistence type="predicted"/>
<gene>
    <name evidence="2" type="ORF">DW250_02980</name>
</gene>
<evidence type="ECO:0008006" key="4">
    <source>
        <dbReference type="Google" id="ProtNLM"/>
    </source>
</evidence>